<dbReference type="GO" id="GO:0006777">
    <property type="term" value="P:Mo-molybdopterin cofactor biosynthetic process"/>
    <property type="evidence" value="ECO:0007669"/>
    <property type="project" value="UniProtKB-KW"/>
</dbReference>
<accession>A0A9W7GBG6</accession>
<organism evidence="4 5">
    <name type="scientific">Triparma columacea</name>
    <dbReference type="NCBI Taxonomy" id="722753"/>
    <lineage>
        <taxon>Eukaryota</taxon>
        <taxon>Sar</taxon>
        <taxon>Stramenopiles</taxon>
        <taxon>Ochrophyta</taxon>
        <taxon>Bolidophyceae</taxon>
        <taxon>Parmales</taxon>
        <taxon>Triparmaceae</taxon>
        <taxon>Triparma</taxon>
    </lineage>
</organism>
<dbReference type="InterPro" id="IPR005303">
    <property type="entry name" value="MOCOS_middle"/>
</dbReference>
<dbReference type="PANTHER" id="PTHR14237:SF80">
    <property type="entry name" value="MOLYBDENUM COFACTOR SULFURASE"/>
    <property type="match status" value="1"/>
</dbReference>
<feature type="domain" description="MOSC" evidence="3">
    <location>
        <begin position="646"/>
        <end position="800"/>
    </location>
</feature>
<evidence type="ECO:0000313" key="4">
    <source>
        <dbReference type="EMBL" id="GMI40204.1"/>
    </source>
</evidence>
<reference evidence="5" key="1">
    <citation type="journal article" date="2023" name="Commun. Biol.">
        <title>Genome analysis of Parmales, the sister group of diatoms, reveals the evolutionary specialization of diatoms from phago-mixotrophs to photoautotrophs.</title>
        <authorList>
            <person name="Ban H."/>
            <person name="Sato S."/>
            <person name="Yoshikawa S."/>
            <person name="Yamada K."/>
            <person name="Nakamura Y."/>
            <person name="Ichinomiya M."/>
            <person name="Sato N."/>
            <person name="Blanc-Mathieu R."/>
            <person name="Endo H."/>
            <person name="Kuwata A."/>
            <person name="Ogata H."/>
        </authorList>
    </citation>
    <scope>NUCLEOTIDE SEQUENCE [LARGE SCALE GENOMIC DNA]</scope>
</reference>
<keyword evidence="2" id="KW-0472">Membrane</keyword>
<dbReference type="InterPro" id="IPR015421">
    <property type="entry name" value="PyrdxlP-dep_Trfase_major"/>
</dbReference>
<proteinExistence type="predicted"/>
<dbReference type="GO" id="GO:0030151">
    <property type="term" value="F:molybdenum ion binding"/>
    <property type="evidence" value="ECO:0007669"/>
    <property type="project" value="InterPro"/>
</dbReference>
<keyword evidence="5" id="KW-1185">Reference proteome</keyword>
<evidence type="ECO:0000256" key="1">
    <source>
        <dbReference type="ARBA" id="ARBA00023150"/>
    </source>
</evidence>
<dbReference type="InterPro" id="IPR005302">
    <property type="entry name" value="MoCF_Sase_C"/>
</dbReference>
<dbReference type="Proteomes" id="UP001165065">
    <property type="component" value="Unassembled WGS sequence"/>
</dbReference>
<protein>
    <recommendedName>
        <fullName evidence="3">MOSC domain-containing protein</fullName>
    </recommendedName>
</protein>
<dbReference type="PROSITE" id="PS51340">
    <property type="entry name" value="MOSC"/>
    <property type="match status" value="1"/>
</dbReference>
<gene>
    <name evidence="4" type="ORF">TrCOL_g2112</name>
</gene>
<dbReference type="InterPro" id="IPR000192">
    <property type="entry name" value="Aminotrans_V_dom"/>
</dbReference>
<comment type="caution">
    <text evidence="4">The sequence shown here is derived from an EMBL/GenBank/DDBJ whole genome shotgun (WGS) entry which is preliminary data.</text>
</comment>
<evidence type="ECO:0000256" key="2">
    <source>
        <dbReference type="SAM" id="Phobius"/>
    </source>
</evidence>
<name>A0A9W7GBG6_9STRA</name>
<dbReference type="EMBL" id="BRYA01000122">
    <property type="protein sequence ID" value="GMI40204.1"/>
    <property type="molecule type" value="Genomic_DNA"/>
</dbReference>
<dbReference type="SUPFAM" id="SSF53383">
    <property type="entry name" value="PLP-dependent transferases"/>
    <property type="match status" value="1"/>
</dbReference>
<dbReference type="SUPFAM" id="SSF141673">
    <property type="entry name" value="MOSC N-terminal domain-like"/>
    <property type="match status" value="1"/>
</dbReference>
<dbReference type="GO" id="GO:0003824">
    <property type="term" value="F:catalytic activity"/>
    <property type="evidence" value="ECO:0007669"/>
    <property type="project" value="InterPro"/>
</dbReference>
<dbReference type="InterPro" id="IPR015424">
    <property type="entry name" value="PyrdxlP-dep_Trfase"/>
</dbReference>
<keyword evidence="2" id="KW-1133">Transmembrane helix</keyword>
<dbReference type="Gene3D" id="3.40.640.10">
    <property type="entry name" value="Type I PLP-dependent aspartate aminotransferase-like (Major domain)"/>
    <property type="match status" value="1"/>
</dbReference>
<dbReference type="Pfam" id="PF03473">
    <property type="entry name" value="MOSC"/>
    <property type="match status" value="1"/>
</dbReference>
<dbReference type="Pfam" id="PF03476">
    <property type="entry name" value="MOSC_N"/>
    <property type="match status" value="1"/>
</dbReference>
<dbReference type="InterPro" id="IPR015422">
    <property type="entry name" value="PyrdxlP-dep_Trfase_small"/>
</dbReference>
<evidence type="ECO:0000259" key="3">
    <source>
        <dbReference type="PROSITE" id="PS51340"/>
    </source>
</evidence>
<evidence type="ECO:0000313" key="5">
    <source>
        <dbReference type="Proteomes" id="UP001165065"/>
    </source>
</evidence>
<dbReference type="Gene3D" id="3.90.1150.10">
    <property type="entry name" value="Aspartate Aminotransferase, domain 1"/>
    <property type="match status" value="1"/>
</dbReference>
<dbReference type="Pfam" id="PF00266">
    <property type="entry name" value="Aminotran_5"/>
    <property type="match status" value="1"/>
</dbReference>
<sequence>MDANFLLFHLEHDYLVILLAAGLAFLVGAMFLYLGVDGDSVKEKREFLRQNPDYGYRNCNSTKGFIDTWRTREFPNLLGGGGNRGGKGRGETTIVYADHAGAALPMRSQLAKSLEESMETVLCNPHSNGPGSGRTKELIDESRHMVLNHFFSKPQSFNLVFTSNCSDSLNILSSSFAFETGSLLVFAKNSHTSVVGCRENARRRGGTFKCLTLEEMGRAENWPVPDKPSLVIIPAECNFGGRLTDVREVVDVIRGVSDNYYVALDVAKYAAFHKVDLGQLRVDFAVGSFYKMFGSPTGLGFLFMRRAVVERVLKVEYFGGGGVNAVLPGEDFVVKRRNVEEVLEPGTVNFRGIVELRWGFKSLQELGGVEEMRKHVNCLSREFRRRLGQVGGDNVVFHSDVDSCSIVSFSLRNMGGGWVGYNEVINLAELNDPPIQMRGGCFCNQGACLEALGESGGGVKRWLEAGHVCGDSLDLVKGERTGVVRVSFGRESTWEDMEVIVGFFRVHFFEGAALGLVEEGEVEVAIPRDRVKLTGVYLYPIKSCAATKVVGEWPLDTTCGKLMYDREFCLVDASGVAMRLNRYPAMAKVKCVIDLESETMTVRADGEDEELIVELKGGGGGGEGELISVCSNTCRAHYVQSSECTLWFERVLKVKCFLAREAKLGEGFANEAPLLLISGGSVRRLNKMGRAMGRELVDELSFRPNFVVDDGENGGNIEDEWESIEVGGVGFKIRGPCSRCNMVEVDPNRARLGKGGVLRTLGNYRRSGGRIIFGVFVQRMGAGAGAGGGSIKVGDNVRITKCKQ</sequence>
<dbReference type="GO" id="GO:0030170">
    <property type="term" value="F:pyridoxal phosphate binding"/>
    <property type="evidence" value="ECO:0007669"/>
    <property type="project" value="InterPro"/>
</dbReference>
<dbReference type="AlphaFoldDB" id="A0A9W7GBG6"/>
<feature type="transmembrane region" description="Helical" evidence="2">
    <location>
        <begin position="14"/>
        <end position="36"/>
    </location>
</feature>
<dbReference type="OrthoDB" id="198621at2759"/>
<keyword evidence="2" id="KW-0812">Transmembrane</keyword>
<dbReference type="PANTHER" id="PTHR14237">
    <property type="entry name" value="MOLYBDOPTERIN COFACTOR SULFURASE MOSC"/>
    <property type="match status" value="1"/>
</dbReference>
<keyword evidence="1" id="KW-0501">Molybdenum cofactor biosynthesis</keyword>